<gene>
    <name evidence="2" type="ordered locus">Tlie_0890</name>
</gene>
<dbReference type="Gene3D" id="1.10.1740.10">
    <property type="match status" value="1"/>
</dbReference>
<name>G7V9S3_THELD</name>
<dbReference type="STRING" id="580340.Tlie_0890"/>
<dbReference type="KEGG" id="tli:Tlie_0890"/>
<dbReference type="SUPFAM" id="SSF88946">
    <property type="entry name" value="Sigma2 domain of RNA polymerase sigma factors"/>
    <property type="match status" value="1"/>
</dbReference>
<dbReference type="GO" id="GO:0006352">
    <property type="term" value="P:DNA-templated transcription initiation"/>
    <property type="evidence" value="ECO:0007669"/>
    <property type="project" value="InterPro"/>
</dbReference>
<keyword evidence="3" id="KW-1185">Reference proteome</keyword>
<dbReference type="GO" id="GO:0003700">
    <property type="term" value="F:DNA-binding transcription factor activity"/>
    <property type="evidence" value="ECO:0007669"/>
    <property type="project" value="InterPro"/>
</dbReference>
<protein>
    <submittedName>
        <fullName evidence="2">RNA polymerase, sigma 28 subunit, FliA/WhiG subfamily</fullName>
    </submittedName>
</protein>
<sequence length="162" mass="18561">MTSPGSKNKELTLSKEDIFFVKSIAKSLISPHSPDFDDLVQEGSIAFLRALATYDENKASFRTYASRCVKNAMLDYLRKKTRLNMRELAETWEYYPLKEPDDILDLKIELEALKEKLTDTERKALDAVLLCGSIKNASSHLNWHPKKLENAITRVKKKAQRA</sequence>
<reference evidence="3" key="1">
    <citation type="submission" date="2011-10" db="EMBL/GenBank/DDBJ databases">
        <title>The complete genome of chromosome of Thermovirga lienii DSM 17291.</title>
        <authorList>
            <consortium name="US DOE Joint Genome Institute (JGI-PGF)"/>
            <person name="Lucas S."/>
            <person name="Copeland A."/>
            <person name="Lapidus A."/>
            <person name="Glavina del Rio T."/>
            <person name="Dalin E."/>
            <person name="Tice H."/>
            <person name="Bruce D."/>
            <person name="Goodwin L."/>
            <person name="Pitluck S."/>
            <person name="Peters L."/>
            <person name="Mikhailova N."/>
            <person name="Saunders E."/>
            <person name="Kyrpides N."/>
            <person name="Mavromatis K."/>
            <person name="Ivanova N."/>
            <person name="Last F.I."/>
            <person name="Brettin T."/>
            <person name="Detter J.C."/>
            <person name="Han C."/>
            <person name="Larimer F."/>
            <person name="Land M."/>
            <person name="Hauser L."/>
            <person name="Markowitz V."/>
            <person name="Cheng J.-F."/>
            <person name="Hugenholtz P."/>
            <person name="Woyke T."/>
            <person name="Wu D."/>
            <person name="Spring S."/>
            <person name="Schroeder M."/>
            <person name="Brambilla E.-M."/>
            <person name="Klenk H.-P."/>
            <person name="Eisen J.A."/>
        </authorList>
    </citation>
    <scope>NUCLEOTIDE SEQUENCE [LARGE SCALE GENOMIC DNA]</scope>
    <source>
        <strain evidence="3">ATCC BAA-1197 / DSM 17291 / Cas60314</strain>
    </source>
</reference>
<reference evidence="2 3" key="2">
    <citation type="journal article" date="2012" name="Stand. Genomic Sci.">
        <title>Genome sequence of the moderately thermophilic, amino-acid-degrading and sulfur-reducing bacterium Thermovirga lienii type strain (Cas60314(T)).</title>
        <authorList>
            <person name="Goker M."/>
            <person name="Saunders E."/>
            <person name="Lapidus A."/>
            <person name="Nolan M."/>
            <person name="Lucas S."/>
            <person name="Hammon N."/>
            <person name="Deshpande S."/>
            <person name="Cheng J.F."/>
            <person name="Han C."/>
            <person name="Tapia R."/>
            <person name="Goodwin L.A."/>
            <person name="Pitluck S."/>
            <person name="Liolios K."/>
            <person name="Mavromatis K."/>
            <person name="Pagani I."/>
            <person name="Ivanova N."/>
            <person name="Mikhailova N."/>
            <person name="Pati A."/>
            <person name="Chen A."/>
            <person name="Palaniappan K."/>
            <person name="Land M."/>
            <person name="Chang Y.J."/>
            <person name="Jeffries C.D."/>
            <person name="Brambilla E.M."/>
            <person name="Rohde M."/>
            <person name="Spring S."/>
            <person name="Detter J.C."/>
            <person name="Woyke T."/>
            <person name="Bristow J."/>
            <person name="Eisen J.A."/>
            <person name="Markowitz V."/>
            <person name="Hugenholtz P."/>
            <person name="Kyrpides N.C."/>
            <person name="Klenk H.P."/>
        </authorList>
    </citation>
    <scope>NUCLEOTIDE SEQUENCE [LARGE SCALE GENOMIC DNA]</scope>
    <source>
        <strain evidence="3">ATCC BAA-1197 / DSM 17291 / Cas60314</strain>
    </source>
</reference>
<dbReference type="Proteomes" id="UP000005868">
    <property type="component" value="Chromosome"/>
</dbReference>
<proteinExistence type="predicted"/>
<dbReference type="AlphaFoldDB" id="G7V9S3"/>
<dbReference type="InterPro" id="IPR007627">
    <property type="entry name" value="RNA_pol_sigma70_r2"/>
</dbReference>
<dbReference type="eggNOG" id="COG1595">
    <property type="taxonomic scope" value="Bacteria"/>
</dbReference>
<evidence type="ECO:0000313" key="2">
    <source>
        <dbReference type="EMBL" id="AER66623.1"/>
    </source>
</evidence>
<evidence type="ECO:0000313" key="3">
    <source>
        <dbReference type="Proteomes" id="UP000005868"/>
    </source>
</evidence>
<dbReference type="Pfam" id="PF04542">
    <property type="entry name" value="Sigma70_r2"/>
    <property type="match status" value="1"/>
</dbReference>
<dbReference type="NCBIfam" id="TIGR02937">
    <property type="entry name" value="sigma70-ECF"/>
    <property type="match status" value="1"/>
</dbReference>
<dbReference type="OrthoDB" id="9783788at2"/>
<organism evidence="2 3">
    <name type="scientific">Thermovirga lienii (strain ATCC BAA-1197 / DSM 17291 / Cas60314)</name>
    <dbReference type="NCBI Taxonomy" id="580340"/>
    <lineage>
        <taxon>Bacteria</taxon>
        <taxon>Thermotogati</taxon>
        <taxon>Synergistota</taxon>
        <taxon>Synergistia</taxon>
        <taxon>Synergistales</taxon>
        <taxon>Thermovirgaceae</taxon>
        <taxon>Thermovirga</taxon>
    </lineage>
</organism>
<feature type="domain" description="RNA polymerase sigma-70 region 2" evidence="1">
    <location>
        <begin position="20"/>
        <end position="82"/>
    </location>
</feature>
<dbReference type="InterPro" id="IPR014284">
    <property type="entry name" value="RNA_pol_sigma-70_dom"/>
</dbReference>
<dbReference type="EMBL" id="CP003096">
    <property type="protein sequence ID" value="AER66623.1"/>
    <property type="molecule type" value="Genomic_DNA"/>
</dbReference>
<dbReference type="InterPro" id="IPR013325">
    <property type="entry name" value="RNA_pol_sigma_r2"/>
</dbReference>
<evidence type="ECO:0000259" key="1">
    <source>
        <dbReference type="Pfam" id="PF04542"/>
    </source>
</evidence>
<dbReference type="HOGENOM" id="CLU_1634591_0_0_0"/>
<accession>G7V9S3</accession>